<name>A0A1H1RRD1_9ACTN</name>
<proteinExistence type="predicted"/>
<dbReference type="EMBL" id="LT629772">
    <property type="protein sequence ID" value="SDS38240.1"/>
    <property type="molecule type" value="Genomic_DNA"/>
</dbReference>
<organism evidence="1 2">
    <name type="scientific">Microlunatus soli</name>
    <dbReference type="NCBI Taxonomy" id="630515"/>
    <lineage>
        <taxon>Bacteria</taxon>
        <taxon>Bacillati</taxon>
        <taxon>Actinomycetota</taxon>
        <taxon>Actinomycetes</taxon>
        <taxon>Propionibacteriales</taxon>
        <taxon>Propionibacteriaceae</taxon>
        <taxon>Microlunatus</taxon>
    </lineage>
</organism>
<reference evidence="1 2" key="1">
    <citation type="submission" date="2016-10" db="EMBL/GenBank/DDBJ databases">
        <authorList>
            <person name="de Groot N.N."/>
        </authorList>
    </citation>
    <scope>NUCLEOTIDE SEQUENCE [LARGE SCALE GENOMIC DNA]</scope>
    <source>
        <strain evidence="1 2">DSM 21800</strain>
    </source>
</reference>
<gene>
    <name evidence="1" type="ORF">SAMN04489812_1740</name>
</gene>
<evidence type="ECO:0000313" key="2">
    <source>
        <dbReference type="Proteomes" id="UP000199103"/>
    </source>
</evidence>
<protein>
    <recommendedName>
        <fullName evidence="3">Polyketide cyclase / dehydrase and lipid transport</fullName>
    </recommendedName>
</protein>
<accession>A0A1H1RRD1</accession>
<sequence>MSLVCCKDGSLLGTAETIADVPFDRVRALLTSAGAPTLLGVSGRTTGLTIGVEPEQSMLWVHGGYWYQGEDLFIAQGPHDSDRTQVVYRIRNISGQPDLLIRLWQRSILKGQQHQLEQYAAELAQRL</sequence>
<evidence type="ECO:0008006" key="3">
    <source>
        <dbReference type="Google" id="ProtNLM"/>
    </source>
</evidence>
<keyword evidence="2" id="KW-1185">Reference proteome</keyword>
<dbReference type="Proteomes" id="UP000199103">
    <property type="component" value="Chromosome I"/>
</dbReference>
<dbReference type="AlphaFoldDB" id="A0A1H1RRD1"/>
<evidence type="ECO:0000313" key="1">
    <source>
        <dbReference type="EMBL" id="SDS38240.1"/>
    </source>
</evidence>